<organism evidence="2 3">
    <name type="scientific">Lujinxingia sediminis</name>
    <dbReference type="NCBI Taxonomy" id="2480984"/>
    <lineage>
        <taxon>Bacteria</taxon>
        <taxon>Deltaproteobacteria</taxon>
        <taxon>Bradymonadales</taxon>
        <taxon>Lujinxingiaceae</taxon>
        <taxon>Lujinxingia</taxon>
    </lineage>
</organism>
<feature type="domain" description="5'-Nucleotidase C-terminal" evidence="1">
    <location>
        <begin position="404"/>
        <end position="518"/>
    </location>
</feature>
<dbReference type="RefSeq" id="WP_127781404.1">
    <property type="nucleotide sequence ID" value="NZ_SADD01000020.1"/>
</dbReference>
<comment type="caution">
    <text evidence="2">The sequence shown here is derived from an EMBL/GenBank/DDBJ whole genome shotgun (WGS) entry which is preliminary data.</text>
</comment>
<dbReference type="InterPro" id="IPR029052">
    <property type="entry name" value="Metallo-depent_PP-like"/>
</dbReference>
<accession>A0ABY0CMX2</accession>
<dbReference type="InterPro" id="IPR036907">
    <property type="entry name" value="5'-Nucleotdase_C_sf"/>
</dbReference>
<keyword evidence="3" id="KW-1185">Reference proteome</keyword>
<dbReference type="EMBL" id="SADD01000020">
    <property type="protein sequence ID" value="RVU40999.1"/>
    <property type="molecule type" value="Genomic_DNA"/>
</dbReference>
<dbReference type="Gene3D" id="3.90.780.10">
    <property type="entry name" value="5'-Nucleotidase, C-terminal domain"/>
    <property type="match status" value="1"/>
</dbReference>
<dbReference type="SUPFAM" id="SSF56300">
    <property type="entry name" value="Metallo-dependent phosphatases"/>
    <property type="match status" value="1"/>
</dbReference>
<name>A0ABY0CMX2_9DELT</name>
<dbReference type="Pfam" id="PF02872">
    <property type="entry name" value="5_nucleotid_C"/>
    <property type="match status" value="1"/>
</dbReference>
<dbReference type="Proteomes" id="UP000282926">
    <property type="component" value="Unassembled WGS sequence"/>
</dbReference>
<dbReference type="PANTHER" id="PTHR11575:SF24">
    <property type="entry name" value="5'-NUCLEOTIDASE"/>
    <property type="match status" value="1"/>
</dbReference>
<dbReference type="InterPro" id="IPR006179">
    <property type="entry name" value="5_nucleotidase/apyrase"/>
</dbReference>
<sequence length="844" mass="92139">MMDERRWMVGCAVMGAALAWSVAGWAQEEAVGVEAPAVEHEEAQRAGEEVGHEVVAGVEMEPEPRASQLTLVLTGNTEGDLARVDCREPAEMREYYRARQVGYVRTLGELSQGGRLPAPVVISAGDAMYPAPLSRYLMRSGEEGARNLVDLLNAVPVDAQSLGNRELSAPRGELIEVMRAARERGLDLQAANLRCENFGGAEAICESTGGLVGPHYKVVERDGVRVAITSLLAPHLLEALTDAQRQGLALAEPAAVLPELLRAMREKADLTVVQYHAREADALDGAYALASTIEGIDLMVASHLFDERDLEEGRFGVVQAETTGTPVVSADSGAFHVHTVELGLNYGTGAPRIREVRPRRVDVTEMPEDRITREVLEVVADAYCEDWGQPLAADAGLEMPFEAGDLQTFMMNVMRFSAVAEVALINAGAFRDRGQFPLTGELTLADVYSALPFDNDVVVAQMEGRALKRIATHLGGKLRAAGLVLDGEEVRVNGRPVRDDRLYPVVLNDYLAAGGDGVIETDELKDARIFAPAWAAGSPSIAELVVRYVDARSGVNTSAGDEVGVGLSPRGSFPDLHRRFLWTYTGSINASYNQVSVANPLVGGAGGYEQSQLTVASTDQVNLEGRLAARADSRDHGWDNDLLVQYATTRLADTEGATFEETRDLLRLRSQYRNLALRSHLGGRWYVPGPLVEVQAESEFNRPESRAWHRLDVRGILGFSFKLAEALDLKVGVNIRRDVMAPDGEASWGLNTGYTLRRIDLLDVLGRPVQVESELEYFYNGIARENVHELRSANRLFFAVFDQFFFTASFNAYLYQSGAVGEPGTNTELTLGLNYQWGATRQSF</sequence>
<evidence type="ECO:0000313" key="2">
    <source>
        <dbReference type="EMBL" id="RVU40999.1"/>
    </source>
</evidence>
<dbReference type="PANTHER" id="PTHR11575">
    <property type="entry name" value="5'-NUCLEOTIDASE-RELATED"/>
    <property type="match status" value="1"/>
</dbReference>
<gene>
    <name evidence="2" type="ORF">EA187_19670</name>
</gene>
<protein>
    <submittedName>
        <fullName evidence="2">Bifunctional metallophosphatase/5'-nucleotidase</fullName>
    </submittedName>
</protein>
<dbReference type="InterPro" id="IPR008334">
    <property type="entry name" value="5'-Nucleotdase_C"/>
</dbReference>
<reference evidence="2 3" key="1">
    <citation type="submission" date="2019-01" db="EMBL/GenBank/DDBJ databases">
        <title>Lujinxingia litoralis gen. nov., sp. nov. and Lujinxingia sediminis gen. nov., sp. nov., new members in the order Bradymonadales, isolated from coastal sediment.</title>
        <authorList>
            <person name="Li C.-M."/>
        </authorList>
    </citation>
    <scope>NUCLEOTIDE SEQUENCE [LARGE SCALE GENOMIC DNA]</scope>
    <source>
        <strain evidence="2 3">SEH01</strain>
    </source>
</reference>
<evidence type="ECO:0000259" key="1">
    <source>
        <dbReference type="Pfam" id="PF02872"/>
    </source>
</evidence>
<proteinExistence type="predicted"/>
<evidence type="ECO:0000313" key="3">
    <source>
        <dbReference type="Proteomes" id="UP000282926"/>
    </source>
</evidence>
<dbReference type="SUPFAM" id="SSF55816">
    <property type="entry name" value="5'-nucleotidase (syn. UDP-sugar hydrolase), C-terminal domain"/>
    <property type="match status" value="1"/>
</dbReference>
<dbReference type="Gene3D" id="3.60.21.10">
    <property type="match status" value="1"/>
</dbReference>